<organism evidence="1 2">
    <name type="scientific">Cichorium intybus</name>
    <name type="common">Chicory</name>
    <dbReference type="NCBI Taxonomy" id="13427"/>
    <lineage>
        <taxon>Eukaryota</taxon>
        <taxon>Viridiplantae</taxon>
        <taxon>Streptophyta</taxon>
        <taxon>Embryophyta</taxon>
        <taxon>Tracheophyta</taxon>
        <taxon>Spermatophyta</taxon>
        <taxon>Magnoliopsida</taxon>
        <taxon>eudicotyledons</taxon>
        <taxon>Gunneridae</taxon>
        <taxon>Pentapetalae</taxon>
        <taxon>asterids</taxon>
        <taxon>campanulids</taxon>
        <taxon>Asterales</taxon>
        <taxon>Asteraceae</taxon>
        <taxon>Cichorioideae</taxon>
        <taxon>Cichorieae</taxon>
        <taxon>Cichoriinae</taxon>
        <taxon>Cichorium</taxon>
    </lineage>
</organism>
<dbReference type="EMBL" id="CM042010">
    <property type="protein sequence ID" value="KAI3781239.1"/>
    <property type="molecule type" value="Genomic_DNA"/>
</dbReference>
<gene>
    <name evidence="1" type="ORF">L2E82_11248</name>
</gene>
<proteinExistence type="predicted"/>
<accession>A0ACB9GCA8</accession>
<dbReference type="Proteomes" id="UP001055811">
    <property type="component" value="Linkage Group LG02"/>
</dbReference>
<evidence type="ECO:0000313" key="2">
    <source>
        <dbReference type="Proteomes" id="UP001055811"/>
    </source>
</evidence>
<keyword evidence="2" id="KW-1185">Reference proteome</keyword>
<comment type="caution">
    <text evidence="1">The sequence shown here is derived from an EMBL/GenBank/DDBJ whole genome shotgun (WGS) entry which is preliminary data.</text>
</comment>
<name>A0ACB9GCA8_CICIN</name>
<reference evidence="1 2" key="2">
    <citation type="journal article" date="2022" name="Mol. Ecol. Resour.">
        <title>The genomes of chicory, endive, great burdock and yacon provide insights into Asteraceae paleo-polyploidization history and plant inulin production.</title>
        <authorList>
            <person name="Fan W."/>
            <person name="Wang S."/>
            <person name="Wang H."/>
            <person name="Wang A."/>
            <person name="Jiang F."/>
            <person name="Liu H."/>
            <person name="Zhao H."/>
            <person name="Xu D."/>
            <person name="Zhang Y."/>
        </authorList>
    </citation>
    <scope>NUCLEOTIDE SEQUENCE [LARGE SCALE GENOMIC DNA]</scope>
    <source>
        <strain evidence="2">cv. Punajuju</strain>
        <tissue evidence="1">Leaves</tissue>
    </source>
</reference>
<sequence length="91" mass="10689">MLLLPSLGSRCTLTSIHLVPVPHDTIQMVHREEREIERWYFSSERRGKIDQSSKRGNDDNRGDGNSSKSYTPDHHRIPLMLLYVRHMKDDM</sequence>
<evidence type="ECO:0000313" key="1">
    <source>
        <dbReference type="EMBL" id="KAI3781239.1"/>
    </source>
</evidence>
<reference evidence="2" key="1">
    <citation type="journal article" date="2022" name="Mol. Ecol. Resour.">
        <title>The genomes of chicory, endive, great burdock and yacon provide insights into Asteraceae palaeo-polyploidization history and plant inulin production.</title>
        <authorList>
            <person name="Fan W."/>
            <person name="Wang S."/>
            <person name="Wang H."/>
            <person name="Wang A."/>
            <person name="Jiang F."/>
            <person name="Liu H."/>
            <person name="Zhao H."/>
            <person name="Xu D."/>
            <person name="Zhang Y."/>
        </authorList>
    </citation>
    <scope>NUCLEOTIDE SEQUENCE [LARGE SCALE GENOMIC DNA]</scope>
    <source>
        <strain evidence="2">cv. Punajuju</strain>
    </source>
</reference>
<protein>
    <submittedName>
        <fullName evidence="1">Uncharacterized protein</fullName>
    </submittedName>
</protein>